<evidence type="ECO:0000259" key="1">
    <source>
        <dbReference type="Pfam" id="PF13883"/>
    </source>
</evidence>
<sequence>MNTLHIRIIIIVNLKVAGIERTIIIRMVSYHNTNNYRRIGIINKHSTTDKKNCSHVSHVYCTWIWRIIKYSHAARSLVVVGRASHTRRHEWLSIRQRGLVQRRIHRGSLLLLVQNARPTGPNALSNNQSSFTLSENELGTCNKKDPQSPICAKITLSSQLHLLPNNTKEAKVAEDALFGKHPRLT</sequence>
<accession>A0A022QZ11</accession>
<dbReference type="Gene3D" id="2.30.110.10">
    <property type="entry name" value="Electron Transport, Fmn-binding Protein, Chain A"/>
    <property type="match status" value="1"/>
</dbReference>
<dbReference type="Proteomes" id="UP000030748">
    <property type="component" value="Unassembled WGS sequence"/>
</dbReference>
<name>A0A022QZ11_ERYGU</name>
<feature type="domain" description="CREG-like beta-barrel" evidence="1">
    <location>
        <begin position="105"/>
        <end position="183"/>
    </location>
</feature>
<protein>
    <recommendedName>
        <fullName evidence="1">CREG-like beta-barrel domain-containing protein</fullName>
    </recommendedName>
</protein>
<reference evidence="2 3" key="1">
    <citation type="journal article" date="2013" name="Proc. Natl. Acad. Sci. U.S.A.">
        <title>Fine-scale variation in meiotic recombination in Mimulus inferred from population shotgun sequencing.</title>
        <authorList>
            <person name="Hellsten U."/>
            <person name="Wright K.M."/>
            <person name="Jenkins J."/>
            <person name="Shu S."/>
            <person name="Yuan Y."/>
            <person name="Wessler S.R."/>
            <person name="Schmutz J."/>
            <person name="Willis J.H."/>
            <person name="Rokhsar D.S."/>
        </authorList>
    </citation>
    <scope>NUCLEOTIDE SEQUENCE [LARGE SCALE GENOMIC DNA]</scope>
    <source>
        <strain evidence="3">cv. DUN x IM62</strain>
    </source>
</reference>
<feature type="non-terminal residue" evidence="2">
    <location>
        <position position="185"/>
    </location>
</feature>
<gene>
    <name evidence="2" type="ORF">MIMGU_mgv11b019296mg</name>
</gene>
<dbReference type="InterPro" id="IPR012349">
    <property type="entry name" value="Split_barrel_FMN-bd"/>
</dbReference>
<keyword evidence="3" id="KW-1185">Reference proteome</keyword>
<evidence type="ECO:0000313" key="2">
    <source>
        <dbReference type="EMBL" id="EYU32558.1"/>
    </source>
</evidence>
<organism evidence="2 3">
    <name type="scientific">Erythranthe guttata</name>
    <name type="common">Yellow monkey flower</name>
    <name type="synonym">Mimulus guttatus</name>
    <dbReference type="NCBI Taxonomy" id="4155"/>
    <lineage>
        <taxon>Eukaryota</taxon>
        <taxon>Viridiplantae</taxon>
        <taxon>Streptophyta</taxon>
        <taxon>Embryophyta</taxon>
        <taxon>Tracheophyta</taxon>
        <taxon>Spermatophyta</taxon>
        <taxon>Magnoliopsida</taxon>
        <taxon>eudicotyledons</taxon>
        <taxon>Gunneridae</taxon>
        <taxon>Pentapetalae</taxon>
        <taxon>asterids</taxon>
        <taxon>lamiids</taxon>
        <taxon>Lamiales</taxon>
        <taxon>Phrymaceae</taxon>
        <taxon>Erythranthe</taxon>
    </lineage>
</organism>
<dbReference type="InterPro" id="IPR055343">
    <property type="entry name" value="CREG_beta-barrel"/>
</dbReference>
<dbReference type="AlphaFoldDB" id="A0A022QZ11"/>
<evidence type="ECO:0000313" key="3">
    <source>
        <dbReference type="Proteomes" id="UP000030748"/>
    </source>
</evidence>
<dbReference type="Pfam" id="PF13883">
    <property type="entry name" value="CREG_beta-barrel"/>
    <property type="match status" value="1"/>
</dbReference>
<proteinExistence type="predicted"/>
<dbReference type="EMBL" id="KI630827">
    <property type="protein sequence ID" value="EYU32558.1"/>
    <property type="molecule type" value="Genomic_DNA"/>
</dbReference>